<name>A0A6A2XHI6_HIBSY</name>
<keyword evidence="6" id="KW-1185">Reference proteome</keyword>
<keyword evidence="4" id="KW-0052">Apoplast</keyword>
<organism evidence="5 6">
    <name type="scientific">Hibiscus syriacus</name>
    <name type="common">Rose of Sharon</name>
    <dbReference type="NCBI Taxonomy" id="106335"/>
    <lineage>
        <taxon>Eukaryota</taxon>
        <taxon>Viridiplantae</taxon>
        <taxon>Streptophyta</taxon>
        <taxon>Embryophyta</taxon>
        <taxon>Tracheophyta</taxon>
        <taxon>Spermatophyta</taxon>
        <taxon>Magnoliopsida</taxon>
        <taxon>eudicotyledons</taxon>
        <taxon>Gunneridae</taxon>
        <taxon>Pentapetalae</taxon>
        <taxon>rosids</taxon>
        <taxon>malvids</taxon>
        <taxon>Malvales</taxon>
        <taxon>Malvaceae</taxon>
        <taxon>Malvoideae</taxon>
        <taxon>Hibiscus</taxon>
    </lineage>
</organism>
<evidence type="ECO:0000256" key="2">
    <source>
        <dbReference type="ARBA" id="ARBA00011738"/>
    </source>
</evidence>
<keyword evidence="3 4" id="KW-0964">Secreted</keyword>
<dbReference type="GO" id="GO:0009699">
    <property type="term" value="P:phenylpropanoid biosynthetic process"/>
    <property type="evidence" value="ECO:0007669"/>
    <property type="project" value="UniProtKB-ARBA"/>
</dbReference>
<comment type="function">
    <text evidence="4">Dirigent proteins impart stereoselectivity on the phenoxy radical-coupling reaction, yielding optically active lignans from two molecules of coniferyl alcohol in the biosynthesis of lignans, flavonolignans, and alkaloids and thus plays a central role in plant secondary metabolism.</text>
</comment>
<dbReference type="InterPro" id="IPR004265">
    <property type="entry name" value="Dirigent"/>
</dbReference>
<dbReference type="GO" id="GO:0048046">
    <property type="term" value="C:apoplast"/>
    <property type="evidence" value="ECO:0007669"/>
    <property type="project" value="UniProtKB-SubCell"/>
</dbReference>
<feature type="signal peptide" evidence="4">
    <location>
        <begin position="1"/>
        <end position="20"/>
    </location>
</feature>
<evidence type="ECO:0000256" key="3">
    <source>
        <dbReference type="ARBA" id="ARBA00022525"/>
    </source>
</evidence>
<accession>A0A6A2XHI6</accession>
<reference evidence="5" key="1">
    <citation type="submission" date="2019-09" db="EMBL/GenBank/DDBJ databases">
        <title>Draft genome information of white flower Hibiscus syriacus.</title>
        <authorList>
            <person name="Kim Y.-M."/>
        </authorList>
    </citation>
    <scope>NUCLEOTIDE SEQUENCE [LARGE SCALE GENOMIC DNA]</scope>
    <source>
        <strain evidence="5">YM2019G1</strain>
    </source>
</reference>
<comment type="subcellular location">
    <subcellularLocation>
        <location evidence="4">Secreted</location>
        <location evidence="4">Extracellular space</location>
        <location evidence="4">Apoplast</location>
    </subcellularLocation>
</comment>
<dbReference type="OrthoDB" id="1685727at2759"/>
<dbReference type="PANTHER" id="PTHR46215">
    <property type="entry name" value="DIRIGENT PROTEIN 24-RELATED"/>
    <property type="match status" value="1"/>
</dbReference>
<evidence type="ECO:0000256" key="1">
    <source>
        <dbReference type="ARBA" id="ARBA00010746"/>
    </source>
</evidence>
<evidence type="ECO:0000313" key="6">
    <source>
        <dbReference type="Proteomes" id="UP000436088"/>
    </source>
</evidence>
<protein>
    <recommendedName>
        <fullName evidence="4">Dirigent protein</fullName>
    </recommendedName>
</protein>
<proteinExistence type="inferred from homology"/>
<dbReference type="Proteomes" id="UP000436088">
    <property type="component" value="Unassembled WGS sequence"/>
</dbReference>
<dbReference type="Pfam" id="PF03018">
    <property type="entry name" value="Dirigent"/>
    <property type="match status" value="1"/>
</dbReference>
<keyword evidence="4" id="KW-0732">Signal</keyword>
<comment type="caution">
    <text evidence="5">The sequence shown here is derived from an EMBL/GenBank/DDBJ whole genome shotgun (WGS) entry which is preliminary data.</text>
</comment>
<gene>
    <name evidence="5" type="ORF">F3Y22_tig00112249pilonHSYRG00077</name>
</gene>
<dbReference type="InterPro" id="IPR044859">
    <property type="entry name" value="Allene_oxi_cyc_Dirigent"/>
</dbReference>
<comment type="similarity">
    <text evidence="1 4">Belongs to the plant dirigent protein family.</text>
</comment>
<evidence type="ECO:0000313" key="5">
    <source>
        <dbReference type="EMBL" id="KAE8669230.1"/>
    </source>
</evidence>
<dbReference type="PANTHER" id="PTHR46215:SF17">
    <property type="entry name" value="DIRIGENT PROTEIN"/>
    <property type="match status" value="1"/>
</dbReference>
<dbReference type="Gene3D" id="2.40.480.10">
    <property type="entry name" value="Allene oxide cyclase-like"/>
    <property type="match status" value="1"/>
</dbReference>
<comment type="subunit">
    <text evidence="2 4">Homodimer.</text>
</comment>
<sequence length="204" mass="22464">MANLPCLLIFFITIVNNSSSSGNLENPSSNHHHHHGKHHKISFSMPNLLNISRPPSPQLTSQLPFSKPLGLFPPNKGIPIREPDPKVRRLERSIFRTSDCISRLGLLFRSWNSARRRPLGKAQGVYVASSEVDAGHMMAMTTVFADGGFKDGLRFFGLHRRDVSESHIAVIGGTGKYAGANGYATVKVVKQGVNMLLLFNVHLS</sequence>
<feature type="chain" id="PRO_5025706449" description="Dirigent protein" evidence="4">
    <location>
        <begin position="21"/>
        <end position="204"/>
    </location>
</feature>
<dbReference type="EMBL" id="VEPZ02001530">
    <property type="protein sequence ID" value="KAE8669230.1"/>
    <property type="molecule type" value="Genomic_DNA"/>
</dbReference>
<evidence type="ECO:0000256" key="4">
    <source>
        <dbReference type="RuleBase" id="RU363099"/>
    </source>
</evidence>
<dbReference type="AlphaFoldDB" id="A0A6A2XHI6"/>